<dbReference type="Gene3D" id="3.40.50.1820">
    <property type="entry name" value="alpha/beta hydrolase"/>
    <property type="match status" value="1"/>
</dbReference>
<name>G7H5I3_9ACTN</name>
<dbReference type="InterPro" id="IPR029058">
    <property type="entry name" value="AB_hydrolase_fold"/>
</dbReference>
<feature type="domain" description="AB hydrolase-1" evidence="3">
    <location>
        <begin position="222"/>
        <end position="319"/>
    </location>
</feature>
<dbReference type="AlphaFoldDB" id="G7H5I3"/>
<dbReference type="GO" id="GO:0016787">
    <property type="term" value="F:hydrolase activity"/>
    <property type="evidence" value="ECO:0007669"/>
    <property type="project" value="UniProtKB-KW"/>
</dbReference>
<evidence type="ECO:0000256" key="2">
    <source>
        <dbReference type="SAM" id="SignalP"/>
    </source>
</evidence>
<dbReference type="RefSeq" id="WP_007323183.1">
    <property type="nucleotide sequence ID" value="NZ_BAEE01000064.1"/>
</dbReference>
<dbReference type="SUPFAM" id="SSF53474">
    <property type="entry name" value="alpha/beta-Hydrolases"/>
    <property type="match status" value="1"/>
</dbReference>
<feature type="chain" id="PRO_5039350823" evidence="2">
    <location>
        <begin position="25"/>
        <end position="524"/>
    </location>
</feature>
<comment type="caution">
    <text evidence="5">The sequence shown here is derived from an EMBL/GenBank/DDBJ whole genome shotgun (WGS) entry which is preliminary data.</text>
</comment>
<dbReference type="InterPro" id="IPR000073">
    <property type="entry name" value="AB_hydrolase_1"/>
</dbReference>
<feature type="region of interest" description="Disordered" evidence="1">
    <location>
        <begin position="38"/>
        <end position="63"/>
    </location>
</feature>
<feature type="domain" description="Peptidase S33 tripeptidyl aminopeptidase-like C-terminal" evidence="4">
    <location>
        <begin position="420"/>
        <end position="509"/>
    </location>
</feature>
<evidence type="ECO:0000256" key="1">
    <source>
        <dbReference type="SAM" id="MobiDB-lite"/>
    </source>
</evidence>
<dbReference type="Pfam" id="PF00561">
    <property type="entry name" value="Abhydrolase_1"/>
    <property type="match status" value="1"/>
</dbReference>
<keyword evidence="2" id="KW-0732">Signal</keyword>
<evidence type="ECO:0000259" key="4">
    <source>
        <dbReference type="Pfam" id="PF08386"/>
    </source>
</evidence>
<accession>G7H5I3</accession>
<evidence type="ECO:0000313" key="5">
    <source>
        <dbReference type="EMBL" id="GAB11108.1"/>
    </source>
</evidence>
<feature type="signal peptide" evidence="2">
    <location>
        <begin position="1"/>
        <end position="24"/>
    </location>
</feature>
<organism evidence="5 6">
    <name type="scientific">Gordonia araii NBRC 100433</name>
    <dbReference type="NCBI Taxonomy" id="1073574"/>
    <lineage>
        <taxon>Bacteria</taxon>
        <taxon>Bacillati</taxon>
        <taxon>Actinomycetota</taxon>
        <taxon>Actinomycetes</taxon>
        <taxon>Mycobacteriales</taxon>
        <taxon>Gordoniaceae</taxon>
        <taxon>Gordonia</taxon>
    </lineage>
</organism>
<gene>
    <name evidence="5" type="ORF">GOARA_064_01100</name>
</gene>
<dbReference type="Pfam" id="PF08386">
    <property type="entry name" value="Abhydrolase_4"/>
    <property type="match status" value="1"/>
</dbReference>
<evidence type="ECO:0000313" key="6">
    <source>
        <dbReference type="Proteomes" id="UP000035088"/>
    </source>
</evidence>
<dbReference type="STRING" id="1073574.GOARA_064_01100"/>
<dbReference type="InterPro" id="IPR013595">
    <property type="entry name" value="Pept_S33_TAP-like_C"/>
</dbReference>
<proteinExistence type="predicted"/>
<protein>
    <submittedName>
        <fullName evidence="5">Putative hydrolase</fullName>
    </submittedName>
</protein>
<sequence length="524" mass="53735">MHSHGTHMGTAARLLLIPFAGMLAAGCAIGPNTGPGVVRDGGSKGIPTSESAKPEVPALGGVKSDLDWRDCPPATTAQYGVRPDAAIKVQCATMVNRANPATPGGDRVTVPLMRVSRADTPPGAAPLVTVTGADLPAGQFALALANGPSGKALLSKHAIVAVEQRGLADIDCMTRADRTVIADNGLVGRDSDPVERVDRVARAARSAADSCNDTLDDNSLAFTYALAATDIEALRTKWGVEKVAVLGAGSGAEVALSYAAQYANRVGRIIVDSPTPFAGTAKERATTRVRGVEQALETFTRRCTTNPACRGREADPGAVLASVLRKASAGALSGINDAELTQTVMIEIGLATDPSRSRELIAALAAADKGNTGALAAMVRRNSAVQNSDGMQVSRCNNVTGTAGLNEIEGLVDSWPKQYPLTGQTAAISLARCSGWSTASPVSAPTGFAVAPLVFGTGADPVNGSDPAALNKLFLEARTSPTTVSWDGVGYSVLAHSDCAADLVNDYLDPEALSGDRTRACPAG</sequence>
<dbReference type="EMBL" id="BAEE01000064">
    <property type="protein sequence ID" value="GAB11108.1"/>
    <property type="molecule type" value="Genomic_DNA"/>
</dbReference>
<dbReference type="Proteomes" id="UP000035088">
    <property type="component" value="Unassembled WGS sequence"/>
</dbReference>
<evidence type="ECO:0000259" key="3">
    <source>
        <dbReference type="Pfam" id="PF00561"/>
    </source>
</evidence>
<keyword evidence="5" id="KW-0378">Hydrolase</keyword>
<reference evidence="5 6" key="1">
    <citation type="submission" date="2011-11" db="EMBL/GenBank/DDBJ databases">
        <title>Whole genome shotgun sequence of Gordonia araii NBRC 100433.</title>
        <authorList>
            <person name="Yoshida Y."/>
            <person name="Hosoyama A."/>
            <person name="Tsuchikane K."/>
            <person name="Katsumata H."/>
            <person name="Yamazaki S."/>
            <person name="Fujita N."/>
        </authorList>
    </citation>
    <scope>NUCLEOTIDE SEQUENCE [LARGE SCALE GENOMIC DNA]</scope>
    <source>
        <strain evidence="5 6">NBRC 100433</strain>
    </source>
</reference>
<keyword evidence="6" id="KW-1185">Reference proteome</keyword>